<accession>A0AAQ3PKC5</accession>
<organism evidence="3 4">
    <name type="scientific">Vigna mungo</name>
    <name type="common">Black gram</name>
    <name type="synonym">Phaseolus mungo</name>
    <dbReference type="NCBI Taxonomy" id="3915"/>
    <lineage>
        <taxon>Eukaryota</taxon>
        <taxon>Viridiplantae</taxon>
        <taxon>Streptophyta</taxon>
        <taxon>Embryophyta</taxon>
        <taxon>Tracheophyta</taxon>
        <taxon>Spermatophyta</taxon>
        <taxon>Magnoliopsida</taxon>
        <taxon>eudicotyledons</taxon>
        <taxon>Gunneridae</taxon>
        <taxon>Pentapetalae</taxon>
        <taxon>rosids</taxon>
        <taxon>fabids</taxon>
        <taxon>Fabales</taxon>
        <taxon>Fabaceae</taxon>
        <taxon>Papilionoideae</taxon>
        <taxon>50 kb inversion clade</taxon>
        <taxon>NPAAA clade</taxon>
        <taxon>indigoferoid/millettioid clade</taxon>
        <taxon>Phaseoleae</taxon>
        <taxon>Vigna</taxon>
    </lineage>
</organism>
<feature type="region of interest" description="Disordered" evidence="2">
    <location>
        <begin position="1"/>
        <end position="22"/>
    </location>
</feature>
<dbReference type="PANTHER" id="PTHR31360:SF1">
    <property type="entry name" value="OIL BODY-ASSOCIATED PROTEIN 2A"/>
    <property type="match status" value="1"/>
</dbReference>
<dbReference type="Proteomes" id="UP001374535">
    <property type="component" value="Mitochondrion MT"/>
</dbReference>
<gene>
    <name evidence="3" type="ORF">V8G54_000046</name>
</gene>
<keyword evidence="4" id="KW-1185">Reference proteome</keyword>
<evidence type="ECO:0000313" key="4">
    <source>
        <dbReference type="Proteomes" id="UP001374535"/>
    </source>
</evidence>
<dbReference type="PANTHER" id="PTHR31360">
    <property type="match status" value="1"/>
</dbReference>
<dbReference type="AlphaFoldDB" id="A0AAQ3PKC5"/>
<keyword evidence="3" id="KW-0496">Mitochondrion</keyword>
<reference evidence="3 4" key="1">
    <citation type="journal article" date="2023" name="Life. Sci Alliance">
        <title>Evolutionary insights into 3D genome organization and epigenetic landscape of Vigna mungo.</title>
        <authorList>
            <person name="Junaid A."/>
            <person name="Singh B."/>
            <person name="Bhatia S."/>
        </authorList>
    </citation>
    <scope>NUCLEOTIDE SEQUENCE [LARGE SCALE GENOMIC DNA]</scope>
    <source>
        <strain evidence="3">Urdbean</strain>
    </source>
</reference>
<dbReference type="InterPro" id="IPR010686">
    <property type="entry name" value="OBAP-like"/>
</dbReference>
<evidence type="ECO:0000256" key="2">
    <source>
        <dbReference type="SAM" id="MobiDB-lite"/>
    </source>
</evidence>
<comment type="similarity">
    <text evidence="1">Belongs to the OBAP family.</text>
</comment>
<evidence type="ECO:0000313" key="3">
    <source>
        <dbReference type="EMBL" id="WVZ26933.1"/>
    </source>
</evidence>
<protein>
    <submittedName>
        <fullName evidence="3">Uncharacterized protein</fullName>
    </submittedName>
</protein>
<geneLocation type="mitochondrion" evidence="3"/>
<feature type="region of interest" description="Disordered" evidence="2">
    <location>
        <begin position="319"/>
        <end position="339"/>
    </location>
</feature>
<sequence length="413" mass="46035">MEVVQDPNHLEQKTTSDWLRQGGPNNKASGVFHLGHLDIEKLKQIVLSKKKGNNNNLCLSTFVLSVGYAWVCRGLNIGGYPDTLITIQAQEVFVYEPVLTIGVDVLTSWDHMLCCIGIGCSSCSNTWDKEISHSSHGGGGIIPICNYGDIVVAKMAKTTKNAGRQFWDVGGWIFKRDVLELFQVVFYGHQHSFGLWPPGNFLLNGGSTSGKVVIHRINDGDMCLFICGSSESTWNIIFMTTRDVIDHPFPATTLFVVQVYSDLVSFQRSIGLIYCDRCFSTISHVTFAACPRGTKASTHVLYFRLIYTSHEGKIFHGQVTETDSGKGDGSGTTHDRQGHDMSRQIKTHHYCSRLTKISSNAPSTIPVNWVKLGLWVNPRVPELIGKPELENLAKTYDKFCCTWLVDRGTHTWK</sequence>
<evidence type="ECO:0000256" key="1">
    <source>
        <dbReference type="ARBA" id="ARBA00009740"/>
    </source>
</evidence>
<proteinExistence type="inferred from homology"/>
<dbReference type="EMBL" id="CP144701">
    <property type="protein sequence ID" value="WVZ26933.1"/>
    <property type="molecule type" value="Genomic_DNA"/>
</dbReference>
<name>A0AAQ3PKC5_VIGMU</name>